<keyword evidence="1" id="KW-0862">Zinc</keyword>
<dbReference type="KEGG" id="clup:CLUP02_14201"/>
<protein>
    <recommendedName>
        <fullName evidence="2">C2H2-type domain-containing protein</fullName>
    </recommendedName>
</protein>
<feature type="domain" description="C2H2-type" evidence="2">
    <location>
        <begin position="117"/>
        <end position="136"/>
    </location>
</feature>
<dbReference type="Gene3D" id="3.30.160.60">
    <property type="entry name" value="Classic Zinc Finger"/>
    <property type="match status" value="1"/>
</dbReference>
<dbReference type="GeneID" id="73348143"/>
<keyword evidence="1" id="KW-0863">Zinc-finger</keyword>
<dbReference type="RefSeq" id="XP_049150279.1">
    <property type="nucleotide sequence ID" value="XM_049293133.1"/>
</dbReference>
<keyword evidence="1" id="KW-0479">Metal-binding</keyword>
<proteinExistence type="predicted"/>
<accession>A0A9Q8T5U6</accession>
<name>A0A9Q8T5U6_9PEZI</name>
<evidence type="ECO:0000259" key="2">
    <source>
        <dbReference type="PROSITE" id="PS50157"/>
    </source>
</evidence>
<dbReference type="InterPro" id="IPR013087">
    <property type="entry name" value="Znf_C2H2_type"/>
</dbReference>
<dbReference type="PROSITE" id="PS50157">
    <property type="entry name" value="ZINC_FINGER_C2H2_2"/>
    <property type="match status" value="1"/>
</dbReference>
<dbReference type="AlphaFoldDB" id="A0A9Q8T5U6"/>
<dbReference type="SUPFAM" id="SSF57667">
    <property type="entry name" value="beta-beta-alpha zinc fingers"/>
    <property type="match status" value="1"/>
</dbReference>
<evidence type="ECO:0000256" key="1">
    <source>
        <dbReference type="PROSITE-ProRule" id="PRU00042"/>
    </source>
</evidence>
<gene>
    <name evidence="3" type="ORF">CLUP02_14201</name>
</gene>
<dbReference type="EMBL" id="CP019479">
    <property type="protein sequence ID" value="UQC88676.1"/>
    <property type="molecule type" value="Genomic_DNA"/>
</dbReference>
<keyword evidence="4" id="KW-1185">Reference proteome</keyword>
<evidence type="ECO:0000313" key="3">
    <source>
        <dbReference type="EMBL" id="UQC88676.1"/>
    </source>
</evidence>
<dbReference type="InterPro" id="IPR036236">
    <property type="entry name" value="Znf_C2H2_sf"/>
</dbReference>
<dbReference type="GO" id="GO:0008270">
    <property type="term" value="F:zinc ion binding"/>
    <property type="evidence" value="ECO:0007669"/>
    <property type="project" value="UniProtKB-KW"/>
</dbReference>
<organism evidence="3 4">
    <name type="scientific">Colletotrichum lupini</name>
    <dbReference type="NCBI Taxonomy" id="145971"/>
    <lineage>
        <taxon>Eukaryota</taxon>
        <taxon>Fungi</taxon>
        <taxon>Dikarya</taxon>
        <taxon>Ascomycota</taxon>
        <taxon>Pezizomycotina</taxon>
        <taxon>Sordariomycetes</taxon>
        <taxon>Hypocreomycetidae</taxon>
        <taxon>Glomerellales</taxon>
        <taxon>Glomerellaceae</taxon>
        <taxon>Colletotrichum</taxon>
        <taxon>Colletotrichum acutatum species complex</taxon>
    </lineage>
</organism>
<dbReference type="Proteomes" id="UP000830671">
    <property type="component" value="Chromosome 7"/>
</dbReference>
<evidence type="ECO:0000313" key="4">
    <source>
        <dbReference type="Proteomes" id="UP000830671"/>
    </source>
</evidence>
<reference evidence="3" key="1">
    <citation type="journal article" date="2021" name="Mol. Plant Microbe Interact.">
        <title>Complete Genome Sequence of the Plant-Pathogenic Fungus Colletotrichum lupini.</title>
        <authorList>
            <person name="Baroncelli R."/>
            <person name="Pensec F."/>
            <person name="Da Lio D."/>
            <person name="Boufleur T."/>
            <person name="Vicente I."/>
            <person name="Sarrocco S."/>
            <person name="Picot A."/>
            <person name="Baraldi E."/>
            <person name="Sukno S."/>
            <person name="Thon M."/>
            <person name="Le Floch G."/>
        </authorList>
    </citation>
    <scope>NUCLEOTIDE SEQUENCE</scope>
    <source>
        <strain evidence="3">IMI 504893</strain>
    </source>
</reference>
<sequence>MQLVEIDDGETEDMFYSLNTAWQLEALSEDDQHLYEFGSASHGALGLPNAFHRPAQTNKAHHLASLGHTSAFAGSGGFSIVERYSNNLGILQRFAAPKDLERHRDALHKKRENPKKHTCTDCGEGFTRDDNLVRHKIETCKFREERR</sequence>